<evidence type="ECO:0000313" key="2">
    <source>
        <dbReference type="EMBL" id="MDM1047996.1"/>
    </source>
</evidence>
<name>A0ABT7NL73_9SPHI</name>
<reference evidence="2" key="2">
    <citation type="journal article" date="2022" name="Sci. Total Environ.">
        <title>Prevalence, transmission, and molecular epidemiology of tet(X)-positive bacteria among humans, animals, and environmental niches in China: An epidemiological, and genomic-based study.</title>
        <authorList>
            <person name="Dong N."/>
            <person name="Zeng Y."/>
            <person name="Cai C."/>
            <person name="Sun C."/>
            <person name="Lu J."/>
            <person name="Liu C."/>
            <person name="Zhou H."/>
            <person name="Sun Q."/>
            <person name="Shu L."/>
            <person name="Wang H."/>
            <person name="Wang Y."/>
            <person name="Wang S."/>
            <person name="Wu C."/>
            <person name="Chan E.W."/>
            <person name="Chen G."/>
            <person name="Shen Z."/>
            <person name="Chen S."/>
            <person name="Zhang R."/>
        </authorList>
    </citation>
    <scope>NUCLEOTIDE SEQUENCE</scope>
    <source>
        <strain evidence="2">R1692</strain>
    </source>
</reference>
<dbReference type="Proteomes" id="UP001170954">
    <property type="component" value="Unassembled WGS sequence"/>
</dbReference>
<protein>
    <submittedName>
        <fullName evidence="2">Aminoglycoside phosphotransferase family protein</fullName>
    </submittedName>
</protein>
<accession>A0ABT7NL73</accession>
<dbReference type="Pfam" id="PF01636">
    <property type="entry name" value="APH"/>
    <property type="match status" value="1"/>
</dbReference>
<evidence type="ECO:0000259" key="1">
    <source>
        <dbReference type="Pfam" id="PF01636"/>
    </source>
</evidence>
<keyword evidence="3" id="KW-1185">Reference proteome</keyword>
<dbReference type="PANTHER" id="PTHR21064:SF5">
    <property type="entry name" value="SLR1880 PROTEIN"/>
    <property type="match status" value="1"/>
</dbReference>
<dbReference type="PANTHER" id="PTHR21064">
    <property type="entry name" value="AMINOGLYCOSIDE PHOSPHOTRANSFERASE DOMAIN-CONTAINING PROTEIN-RELATED"/>
    <property type="match status" value="1"/>
</dbReference>
<dbReference type="Gene3D" id="3.90.1200.10">
    <property type="match status" value="1"/>
</dbReference>
<dbReference type="InterPro" id="IPR011009">
    <property type="entry name" value="Kinase-like_dom_sf"/>
</dbReference>
<proteinExistence type="predicted"/>
<evidence type="ECO:0000313" key="3">
    <source>
        <dbReference type="Proteomes" id="UP001170954"/>
    </source>
</evidence>
<gene>
    <name evidence="2" type="ORF">HX018_07085</name>
</gene>
<organism evidence="2 3">
    <name type="scientific">Sphingobacterium hotanense</name>
    <dbReference type="NCBI Taxonomy" id="649196"/>
    <lineage>
        <taxon>Bacteria</taxon>
        <taxon>Pseudomonadati</taxon>
        <taxon>Bacteroidota</taxon>
        <taxon>Sphingobacteriia</taxon>
        <taxon>Sphingobacteriales</taxon>
        <taxon>Sphingobacteriaceae</taxon>
        <taxon>Sphingobacterium</taxon>
    </lineage>
</organism>
<feature type="domain" description="Aminoglycoside phosphotransferase" evidence="1">
    <location>
        <begin position="32"/>
        <end position="269"/>
    </location>
</feature>
<dbReference type="InterPro" id="IPR050249">
    <property type="entry name" value="Pseudomonas-type_ThrB"/>
</dbReference>
<dbReference type="EMBL" id="JACAGK010000015">
    <property type="protein sequence ID" value="MDM1047996.1"/>
    <property type="molecule type" value="Genomic_DNA"/>
</dbReference>
<reference evidence="2" key="1">
    <citation type="submission" date="2020-06" db="EMBL/GenBank/DDBJ databases">
        <authorList>
            <person name="Dong N."/>
        </authorList>
    </citation>
    <scope>NUCLEOTIDE SEQUENCE</scope>
    <source>
        <strain evidence="2">R1692</strain>
    </source>
</reference>
<comment type="caution">
    <text evidence="2">The sequence shown here is derived from an EMBL/GenBank/DDBJ whole genome shotgun (WGS) entry which is preliminary data.</text>
</comment>
<dbReference type="InterPro" id="IPR002575">
    <property type="entry name" value="Aminoglycoside_PTrfase"/>
</dbReference>
<dbReference type="RefSeq" id="WP_149525870.1">
    <property type="nucleotide sequence ID" value="NZ_CP030848.1"/>
</dbReference>
<sequence>MKSEVMSTNTIENSILSAEKFKIQGNIVSSVPFGSGHINDTFKIVTDSDINEQYLLQRINHHVFRNVDGLMDNIEKVCLHLKQKLAHLGQEEVAKRTMTLIPTWDGQHYYKDENGDFWRVFILIPDTRSYDILETTDQAFSGGMAFGQFQKQLSDLDPTTIVEVLPNFHNIEFRMNNLREAIANDRAGRVAEVQDLLDYIFEREDKMRTILELGRANKLPLRITHNDTKFNNVLLDSNDQVQCVIDLDTVMPGYVAYDFGDAIRTIINSAAEDEADVSKIVLNVPLFEAFTAGYLSEAKEFLSEIEVESLIHGVHLLPYMQAVRFLTDYIDGDTYYKIGYPEHNLVRTKAQLKLVQELEANHKVLTDILAANLNSN</sequence>
<dbReference type="SUPFAM" id="SSF56112">
    <property type="entry name" value="Protein kinase-like (PK-like)"/>
    <property type="match status" value="1"/>
</dbReference>